<evidence type="ECO:0000313" key="3">
    <source>
        <dbReference type="Proteomes" id="UP000442990"/>
    </source>
</evidence>
<reference evidence="2 3" key="1">
    <citation type="submission" date="2019-09" db="EMBL/GenBank/DDBJ databases">
        <title>Isolation and identification of active actinomycetes.</title>
        <authorList>
            <person name="Yu Z."/>
            <person name="Han C."/>
            <person name="Yu B."/>
        </authorList>
    </citation>
    <scope>NUCLEOTIDE SEQUENCE [LARGE SCALE GENOMIC DNA]</scope>
    <source>
        <strain evidence="2 3">NEAU-H2</strain>
    </source>
</reference>
<evidence type="ECO:0000256" key="1">
    <source>
        <dbReference type="SAM" id="MobiDB-lite"/>
    </source>
</evidence>
<gene>
    <name evidence="2" type="ORF">F8144_35820</name>
</gene>
<name>A0A7J5D5G5_9ACTN</name>
<proteinExistence type="predicted"/>
<dbReference type="AlphaFoldDB" id="A0A7J5D5G5"/>
<dbReference type="Proteomes" id="UP000442990">
    <property type="component" value="Unassembled WGS sequence"/>
</dbReference>
<sequence length="67" mass="7321">MSPGSCTWPLDPEKRDHRFRDSGIRKTVPARYTGQDSVDGRSAYRYDTAAADRSQSDRSAAAVCGAV</sequence>
<dbReference type="InterPro" id="IPR021424">
    <property type="entry name" value="PorA"/>
</dbReference>
<dbReference type="Pfam" id="PF11271">
    <property type="entry name" value="PorA"/>
    <property type="match status" value="1"/>
</dbReference>
<organism evidence="2 3">
    <name type="scientific">Streptomyces triticiradicis</name>
    <dbReference type="NCBI Taxonomy" id="2651189"/>
    <lineage>
        <taxon>Bacteria</taxon>
        <taxon>Bacillati</taxon>
        <taxon>Actinomycetota</taxon>
        <taxon>Actinomycetes</taxon>
        <taxon>Kitasatosporales</taxon>
        <taxon>Streptomycetaceae</taxon>
        <taxon>Streptomyces</taxon>
    </lineage>
</organism>
<dbReference type="RefSeq" id="WP_151473584.1">
    <property type="nucleotide sequence ID" value="NZ_WBKG01000041.1"/>
</dbReference>
<protein>
    <submittedName>
        <fullName evidence="2">DUF3068 domain-containing protein</fullName>
    </submittedName>
</protein>
<accession>A0A7J5D5G5</accession>
<dbReference type="EMBL" id="WBKG01000041">
    <property type="protein sequence ID" value="KAB1979576.1"/>
    <property type="molecule type" value="Genomic_DNA"/>
</dbReference>
<comment type="caution">
    <text evidence="2">The sequence shown here is derived from an EMBL/GenBank/DDBJ whole genome shotgun (WGS) entry which is preliminary data.</text>
</comment>
<feature type="region of interest" description="Disordered" evidence="1">
    <location>
        <begin position="1"/>
        <end position="25"/>
    </location>
</feature>
<feature type="compositionally biased region" description="Basic and acidic residues" evidence="1">
    <location>
        <begin position="11"/>
        <end position="24"/>
    </location>
</feature>
<evidence type="ECO:0000313" key="2">
    <source>
        <dbReference type="EMBL" id="KAB1979576.1"/>
    </source>
</evidence>
<keyword evidence="3" id="KW-1185">Reference proteome</keyword>